<dbReference type="Gene3D" id="3.90.550.10">
    <property type="entry name" value="Spore Coat Polysaccharide Biosynthesis Protein SpsA, Chain A"/>
    <property type="match status" value="1"/>
</dbReference>
<dbReference type="GO" id="GO:0016757">
    <property type="term" value="F:glycosyltransferase activity"/>
    <property type="evidence" value="ECO:0007669"/>
    <property type="project" value="UniProtKB-KW"/>
</dbReference>
<accession>A0AAU8MTA8</accession>
<keyword evidence="3" id="KW-0328">Glycosyltransferase</keyword>
<proteinExistence type="predicted"/>
<dbReference type="SUPFAM" id="SSF53448">
    <property type="entry name" value="Nucleotide-diphospho-sugar transferases"/>
    <property type="match status" value="1"/>
</dbReference>
<keyword evidence="3" id="KW-0808">Transferase</keyword>
<dbReference type="CDD" id="cd04179">
    <property type="entry name" value="DPM_DPG-synthase_like"/>
    <property type="match status" value="1"/>
</dbReference>
<dbReference type="RefSeq" id="WP_363798997.1">
    <property type="nucleotide sequence ID" value="NZ_CP159925.1"/>
</dbReference>
<evidence type="ECO:0000259" key="2">
    <source>
        <dbReference type="Pfam" id="PF00535"/>
    </source>
</evidence>
<protein>
    <submittedName>
        <fullName evidence="3">Glycosyltransferase</fullName>
        <ecNumber evidence="3">2.4.-.-</ecNumber>
    </submittedName>
</protein>
<dbReference type="Pfam" id="PF00535">
    <property type="entry name" value="Glycos_transf_2"/>
    <property type="match status" value="1"/>
</dbReference>
<evidence type="ECO:0000256" key="1">
    <source>
        <dbReference type="SAM" id="Phobius"/>
    </source>
</evidence>
<reference evidence="3" key="1">
    <citation type="submission" date="2024-06" db="EMBL/GenBank/DDBJ databases">
        <authorList>
            <person name="Li S."/>
        </authorList>
    </citation>
    <scope>NUCLEOTIDE SEQUENCE</scope>
    <source>
        <strain evidence="3">SR10</strain>
    </source>
</reference>
<sequence length="314" mass="34530">MASRSGGLRSAVLIPCYNEAKTVAKVVADFRRALPDAEIWVFDNASSDDTAALALAAGARVRRVPAKGKGNVVRTMFREVEADVYLMVDGDDTYPAEHALALLEDVIEGRADMVVGTRLEQHDSDSFRRFHGFGNKLVRWSIGRLFGQPVRDVLSGYRAFSRRFVKSMPVLSRGFEIETEMTVFAMANAFVLSERTVPYGVRPEGSESKLNTFRDGFRVLRTIGFLFKDLRPLLFFGTAALLAALASVGFGAFVVHEYSLTGAVTHPSTAVLAAALALTAFILLATGLILDTVNRRSNEILRLITDQVVRYKSE</sequence>
<keyword evidence="1" id="KW-0812">Transmembrane</keyword>
<evidence type="ECO:0000313" key="3">
    <source>
        <dbReference type="EMBL" id="XCO75789.1"/>
    </source>
</evidence>
<dbReference type="InterPro" id="IPR029044">
    <property type="entry name" value="Nucleotide-diphossugar_trans"/>
</dbReference>
<feature type="transmembrane region" description="Helical" evidence="1">
    <location>
        <begin position="268"/>
        <end position="290"/>
    </location>
</feature>
<keyword evidence="1" id="KW-1133">Transmembrane helix</keyword>
<feature type="transmembrane region" description="Helical" evidence="1">
    <location>
        <begin position="233"/>
        <end position="256"/>
    </location>
</feature>
<dbReference type="InterPro" id="IPR050256">
    <property type="entry name" value="Glycosyltransferase_2"/>
</dbReference>
<feature type="domain" description="Glycosyltransferase 2-like" evidence="2">
    <location>
        <begin position="12"/>
        <end position="164"/>
    </location>
</feature>
<dbReference type="InterPro" id="IPR001173">
    <property type="entry name" value="Glyco_trans_2-like"/>
</dbReference>
<keyword evidence="1" id="KW-0472">Membrane</keyword>
<dbReference type="PANTHER" id="PTHR48090:SF7">
    <property type="entry name" value="RFBJ PROTEIN"/>
    <property type="match status" value="1"/>
</dbReference>
<dbReference type="AlphaFoldDB" id="A0AAU8MTA8"/>
<name>A0AAU8MTA8_9GAMM</name>
<dbReference type="EMBL" id="CP159925">
    <property type="protein sequence ID" value="XCO75789.1"/>
    <property type="molecule type" value="Genomic_DNA"/>
</dbReference>
<dbReference type="PANTHER" id="PTHR48090">
    <property type="entry name" value="UNDECAPRENYL-PHOSPHATE 4-DEOXY-4-FORMAMIDO-L-ARABINOSE TRANSFERASE-RELATED"/>
    <property type="match status" value="1"/>
</dbReference>
<organism evidence="3">
    <name type="scientific">Lysobacter firmicutimachus</name>
    <dbReference type="NCBI Taxonomy" id="1792846"/>
    <lineage>
        <taxon>Bacteria</taxon>
        <taxon>Pseudomonadati</taxon>
        <taxon>Pseudomonadota</taxon>
        <taxon>Gammaproteobacteria</taxon>
        <taxon>Lysobacterales</taxon>
        <taxon>Lysobacteraceae</taxon>
        <taxon>Lysobacter</taxon>
    </lineage>
</organism>
<gene>
    <name evidence="3" type="ORF">ABU614_03070</name>
</gene>
<dbReference type="EC" id="2.4.-.-" evidence="3"/>